<dbReference type="RefSeq" id="WP_008732128.1">
    <property type="nucleotide sequence ID" value="NZ_CP019914.1"/>
</dbReference>
<organism evidence="1 2">
    <name type="scientific">Brachyspira hampsonii</name>
    <dbReference type="NCBI Taxonomy" id="1287055"/>
    <lineage>
        <taxon>Bacteria</taxon>
        <taxon>Pseudomonadati</taxon>
        <taxon>Spirochaetota</taxon>
        <taxon>Spirochaetia</taxon>
        <taxon>Brachyspirales</taxon>
        <taxon>Brachyspiraceae</taxon>
        <taxon>Brachyspira</taxon>
    </lineage>
</organism>
<evidence type="ECO:0000313" key="2">
    <source>
        <dbReference type="Proteomes" id="UP000264880"/>
    </source>
</evidence>
<dbReference type="KEGG" id="bhp:BHAMNSH16_08250"/>
<protein>
    <submittedName>
        <fullName evidence="1">Uncharacterized protein</fullName>
    </submittedName>
</protein>
<reference evidence="1 2" key="1">
    <citation type="submission" date="2017-02" db="EMBL/GenBank/DDBJ databases">
        <title>Complete genome sequence of Brachyspira hampsonii genomovar I strain NSH-16 (ATCC BAA-2463).</title>
        <authorList>
            <person name="Mirajkar N.S."/>
            <person name="Gebhart C.J."/>
        </authorList>
    </citation>
    <scope>NUCLEOTIDE SEQUENCE [LARGE SCALE GENOMIC DNA]</scope>
    <source>
        <strain evidence="1 2">NSH-16</strain>
    </source>
</reference>
<gene>
    <name evidence="1" type="ORF">BHAMNSH16_08250</name>
</gene>
<proteinExistence type="predicted"/>
<dbReference type="AlphaFoldDB" id="A0AAC9XKF9"/>
<dbReference type="EMBL" id="CP019914">
    <property type="protein sequence ID" value="ASJ21630.1"/>
    <property type="molecule type" value="Genomic_DNA"/>
</dbReference>
<dbReference type="Proteomes" id="UP000264880">
    <property type="component" value="Chromosome"/>
</dbReference>
<sequence>MKHYSIEVDEKVFNFIEKYKKVYKDLSILYDAAYWRLQRDEEDYFNEQLKLYILKVGSLSKEISLCLALEKGVRQLTENTFEEIKYIVSASITDKKTNKIIKLKK</sequence>
<keyword evidence="2" id="KW-1185">Reference proteome</keyword>
<evidence type="ECO:0000313" key="1">
    <source>
        <dbReference type="EMBL" id="ASJ21630.1"/>
    </source>
</evidence>
<name>A0AAC9XKF9_9SPIR</name>
<accession>A0AAC9XKF9</accession>